<dbReference type="Proteomes" id="UP001211907">
    <property type="component" value="Unassembled WGS sequence"/>
</dbReference>
<evidence type="ECO:0000256" key="5">
    <source>
        <dbReference type="SAM" id="MobiDB-lite"/>
    </source>
</evidence>
<evidence type="ECO:0000256" key="2">
    <source>
        <dbReference type="ARBA" id="ARBA00022801"/>
    </source>
</evidence>
<accession>A0AAD5XDJ5</accession>
<dbReference type="SUPFAM" id="SSF52540">
    <property type="entry name" value="P-loop containing nucleoside triphosphate hydrolases"/>
    <property type="match status" value="1"/>
</dbReference>
<dbReference type="Pfam" id="PF00270">
    <property type="entry name" value="DEAD"/>
    <property type="match status" value="1"/>
</dbReference>
<dbReference type="PROSITE" id="PS51192">
    <property type="entry name" value="HELICASE_ATP_BIND_1"/>
    <property type="match status" value="1"/>
</dbReference>
<dbReference type="GO" id="GO:0016787">
    <property type="term" value="F:hydrolase activity"/>
    <property type="evidence" value="ECO:0007669"/>
    <property type="project" value="UniProtKB-KW"/>
</dbReference>
<dbReference type="InterPro" id="IPR011545">
    <property type="entry name" value="DEAD/DEAH_box_helicase_dom"/>
</dbReference>
<dbReference type="InterPro" id="IPR059032">
    <property type="entry name" value="WHD_DDX60"/>
</dbReference>
<dbReference type="PANTHER" id="PTHR44533">
    <property type="entry name" value="DEAD/H RNA HELICASE, PUTATIVE-RELATED"/>
    <property type="match status" value="1"/>
</dbReference>
<feature type="region of interest" description="Disordered" evidence="5">
    <location>
        <begin position="1698"/>
        <end position="1718"/>
    </location>
</feature>
<dbReference type="InterPro" id="IPR001650">
    <property type="entry name" value="Helicase_C-like"/>
</dbReference>
<feature type="compositionally biased region" description="Acidic residues" evidence="5">
    <location>
        <begin position="1704"/>
        <end position="1713"/>
    </location>
</feature>
<dbReference type="Gene3D" id="3.40.50.300">
    <property type="entry name" value="P-loop containing nucleotide triphosphate hydrolases"/>
    <property type="match status" value="2"/>
</dbReference>
<dbReference type="SMART" id="SM00487">
    <property type="entry name" value="DEXDc"/>
    <property type="match status" value="1"/>
</dbReference>
<feature type="domain" description="Helicase ATP-binding" evidence="7">
    <location>
        <begin position="748"/>
        <end position="918"/>
    </location>
</feature>
<evidence type="ECO:0000259" key="7">
    <source>
        <dbReference type="PROSITE" id="PS51192"/>
    </source>
</evidence>
<evidence type="ECO:0000256" key="3">
    <source>
        <dbReference type="ARBA" id="ARBA00022806"/>
    </source>
</evidence>
<keyword evidence="6" id="KW-0812">Transmembrane</keyword>
<keyword evidence="1" id="KW-0547">Nucleotide-binding</keyword>
<dbReference type="Pfam" id="PF23002">
    <property type="entry name" value="PIN-like_DDX60"/>
    <property type="match status" value="1"/>
</dbReference>
<keyword evidence="6" id="KW-0472">Membrane</keyword>
<keyword evidence="2" id="KW-0378">Hydrolase</keyword>
<protein>
    <recommendedName>
        <fullName evidence="7">Helicase ATP-binding domain-containing protein</fullName>
    </recommendedName>
</protein>
<dbReference type="GO" id="GO:0005524">
    <property type="term" value="F:ATP binding"/>
    <property type="evidence" value="ECO:0007669"/>
    <property type="project" value="UniProtKB-KW"/>
</dbReference>
<dbReference type="InterPro" id="IPR055124">
    <property type="entry name" value="PIN-like_DDX60"/>
</dbReference>
<evidence type="ECO:0000256" key="4">
    <source>
        <dbReference type="ARBA" id="ARBA00022840"/>
    </source>
</evidence>
<dbReference type="FunFam" id="3.40.50.300:FF:001039">
    <property type="entry name" value="ATP-dependent RNA helicase DDX60"/>
    <property type="match status" value="1"/>
</dbReference>
<evidence type="ECO:0000256" key="6">
    <source>
        <dbReference type="SAM" id="Phobius"/>
    </source>
</evidence>
<evidence type="ECO:0000313" key="9">
    <source>
        <dbReference type="Proteomes" id="UP001211907"/>
    </source>
</evidence>
<keyword evidence="4" id="KW-0067">ATP-binding</keyword>
<comment type="caution">
    <text evidence="8">The sequence shown here is derived from an EMBL/GenBank/DDBJ whole genome shotgun (WGS) entry which is preliminary data.</text>
</comment>
<name>A0AAD5XDJ5_9FUNG</name>
<reference evidence="8" key="1">
    <citation type="submission" date="2020-05" db="EMBL/GenBank/DDBJ databases">
        <title>Phylogenomic resolution of chytrid fungi.</title>
        <authorList>
            <person name="Stajich J.E."/>
            <person name="Amses K."/>
            <person name="Simmons R."/>
            <person name="Seto K."/>
            <person name="Myers J."/>
            <person name="Bonds A."/>
            <person name="Quandt C.A."/>
            <person name="Barry K."/>
            <person name="Liu P."/>
            <person name="Grigoriev I."/>
            <person name="Longcore J.E."/>
            <person name="James T.Y."/>
        </authorList>
    </citation>
    <scope>NUCLEOTIDE SEQUENCE</scope>
    <source>
        <strain evidence="8">JEL0513</strain>
    </source>
</reference>
<dbReference type="PANTHER" id="PTHR44533:SF4">
    <property type="entry name" value="DEAD_H RNA HELICASE, PUTATIVE-RELATED"/>
    <property type="match status" value="1"/>
</dbReference>
<keyword evidence="9" id="KW-1185">Reference proteome</keyword>
<dbReference type="SMART" id="SM00490">
    <property type="entry name" value="HELICc"/>
    <property type="match status" value="1"/>
</dbReference>
<dbReference type="Pfam" id="PF26076">
    <property type="entry name" value="WHD_DDX60"/>
    <property type="match status" value="1"/>
</dbReference>
<keyword evidence="3" id="KW-0347">Helicase</keyword>
<keyword evidence="6" id="KW-1133">Transmembrane helix</keyword>
<feature type="compositionally biased region" description="Basic and acidic residues" evidence="5">
    <location>
        <begin position="1148"/>
        <end position="1162"/>
    </location>
</feature>
<proteinExistence type="predicted"/>
<organism evidence="8 9">
    <name type="scientific">Physocladia obscura</name>
    <dbReference type="NCBI Taxonomy" id="109957"/>
    <lineage>
        <taxon>Eukaryota</taxon>
        <taxon>Fungi</taxon>
        <taxon>Fungi incertae sedis</taxon>
        <taxon>Chytridiomycota</taxon>
        <taxon>Chytridiomycota incertae sedis</taxon>
        <taxon>Chytridiomycetes</taxon>
        <taxon>Chytridiales</taxon>
        <taxon>Chytriomycetaceae</taxon>
        <taxon>Physocladia</taxon>
    </lineage>
</organism>
<dbReference type="EMBL" id="JADGJH010001860">
    <property type="protein sequence ID" value="KAJ3108404.1"/>
    <property type="molecule type" value="Genomic_DNA"/>
</dbReference>
<dbReference type="Pfam" id="PF00271">
    <property type="entry name" value="Helicase_C"/>
    <property type="match status" value="1"/>
</dbReference>
<dbReference type="GO" id="GO:0005737">
    <property type="term" value="C:cytoplasm"/>
    <property type="evidence" value="ECO:0007669"/>
    <property type="project" value="TreeGrafter"/>
</dbReference>
<dbReference type="InterPro" id="IPR014001">
    <property type="entry name" value="Helicase_ATP-bd"/>
</dbReference>
<feature type="region of interest" description="Disordered" evidence="5">
    <location>
        <begin position="422"/>
        <end position="446"/>
    </location>
</feature>
<feature type="transmembrane region" description="Helical" evidence="6">
    <location>
        <begin position="32"/>
        <end position="49"/>
    </location>
</feature>
<dbReference type="InterPro" id="IPR052431">
    <property type="entry name" value="SKI2_subfamily_helicases"/>
</dbReference>
<evidence type="ECO:0000256" key="1">
    <source>
        <dbReference type="ARBA" id="ARBA00022741"/>
    </source>
</evidence>
<evidence type="ECO:0000313" key="8">
    <source>
        <dbReference type="EMBL" id="KAJ3108404.1"/>
    </source>
</evidence>
<dbReference type="GO" id="GO:0004386">
    <property type="term" value="F:helicase activity"/>
    <property type="evidence" value="ECO:0007669"/>
    <property type="project" value="UniProtKB-KW"/>
</dbReference>
<dbReference type="InterPro" id="IPR027417">
    <property type="entry name" value="P-loop_NTPase"/>
</dbReference>
<feature type="region of interest" description="Disordered" evidence="5">
    <location>
        <begin position="1148"/>
        <end position="1198"/>
    </location>
</feature>
<feature type="region of interest" description="Disordered" evidence="5">
    <location>
        <begin position="488"/>
        <end position="528"/>
    </location>
</feature>
<gene>
    <name evidence="8" type="ORF">HK100_003447</name>
</gene>
<sequence>MFVVDGDALVEHIINKVVKLNSKSKENKNTTAVTYIAPVVFIYLLEIFLTQLSNAGGRFDIIFFGLESICSFRHQFMSENNSLVRRILKAHLQHMPKITVRSFNVLSDTGNLDIVEFVKTSRPAFVLTDDMRSLIVAKFLAVKTPVAFFANDIFASNSKILVAFVCVPPDTLTLAAEQHLAAHAEYFTKLVQLFSFHEQQQQQQQISEASLSLLPIQSYLLSARDVLATQTILKILKSSKATEKISNVFCFLLHIAALPFIPLSERVFSNTIVAPQILEFLSELYTSARFAFESIDWNHTTREFADLIDPRLFVYLTENTEFASKCLQTTAVATRMESLCRTCNILQRLPDFVAKWSSTASQSPLQPQQQQQVQEKSVALLAYSNPLLNDKLPKISNTSRAEPENFGFGTIAHYETQHWHSRSPLGNIKSSSSALDKGKKGRFSQKGKQVHAHWISVYAASLTGAKGGILVRRVITVNNSKCITAAQSDPTANKTDWSGHQKSGSKKQSKKDAIKEQNTLSKNDGKETAARTRMQTIFVEAEIGTVFRCTKKSLEVLTDTLISMMVADRKAQLSKIEAKIPDFMKLYGDITIVVREIQVMKLRLAMEGYFLACACRDDDSKMSFATVTFLCATALISSMHQNCASLRGSITDDYTVIAEICGLALEVLGLVSVIEKELEVLLTATVTKKEYELPFKIKMPKFSVKKTVGCSPAEFQLRYCGYDMERTLDSKPDPRVDFEPDGWQRQILDCIDKQESVLVVAPTSAGKTFCSFYAMEQVLRLGDDGVIVYIAPTKALVNQVAAEVEARFSKNYSYPGKSVWAILTRDYRIHSPLHCQILVTVPAMLQIMLLQSNVAGSWIPRIKRVIFDEIHCIGELDGGVVWEQLLLMVPCPILALSATVGNVDELGHWLANIQSSQGNTMKIIRHKTRYSDLRKYMYLPRLSKTGEIQTESLMSMEPFKHVHPFSALMYGSATIVDDLELEPVDMIPVSDLMVKYSSPRYPAPTPYGKFFGDDSVIKRRDTQRYSDHLKEILSKWMDQVDHRDPSSPFFKLISQLAGALPNEMEKFDKSLAIPSSNDQEYWLAGIPTLVKDMDVNGLLPGLFFCYSRDMNNLLLKSVLKTLETAEVNFKTTDAAHLRKVEQWKKQKEQATNDAKFQEKENKAAAAGKRGKGKEKDDKDDDSIQYNPQKDTFDPDAPLDQYSYANKKCGLTMKDIEEEISGLFDIPDYYIEALKRGVCVHHAGMNRMYLQLVERWFRKGWLRVVFCTGTLALGINMPATSSIFVGDSVFLTALNFRQAAGRAGRRGFDVKGNVIFFGLALNKIYALLTSKLPNLRASFPISTTFVLRLHMLLTCKESQTVGSKMINSILSLNRFTTSSSEEPFKGEVAHFLRASIEYLRDSSFLTSNGTPINLAGLAAHLYFTEPSNFLFCKLVKSTVLFAICSNFNTSPKSTCETLVHVISSLFCRKRILPTVKALRHQENIKKSPSMVYLPPLPEHVQAAIEDEERRTVKIYTRYVTAYALSNRLPEDVRLPFSGLHVGAPSENSDGGNVAGADKNSTVINILRSQNQLQYPRHVARSAFIALLGVGDNFQTIQEMAETLRPGLVLETSTIPSFTEFIENDDDNNDSGTSTGSVVLNAFILDFYKHGQVQALDKDNMIRAGEIWTLLNDFWLVLKAIRASVEVLLLAARNVKMDNDDGVEKNDEDDDDDSLEANQRNFDSGSRVLGVGNGFWQDDVIFKTASGKRGVTVDGRMKPFESDAPGLWQLYCTLHMVQITFAEKFVKVFA</sequence>
<dbReference type="GO" id="GO:0003676">
    <property type="term" value="F:nucleic acid binding"/>
    <property type="evidence" value="ECO:0007669"/>
    <property type="project" value="InterPro"/>
</dbReference>